<proteinExistence type="predicted"/>
<evidence type="ECO:0000313" key="1">
    <source>
        <dbReference type="EMBL" id="POM58628.1"/>
    </source>
</evidence>
<accession>A0A2P4WZA6</accession>
<dbReference type="Proteomes" id="UP000237271">
    <property type="component" value="Unassembled WGS sequence"/>
</dbReference>
<gene>
    <name evidence="1" type="ORF">PHPALM_36706</name>
</gene>
<reference evidence="1 2" key="1">
    <citation type="journal article" date="2017" name="Genome Biol. Evol.">
        <title>Phytophthora megakarya and P. palmivora, closely related causal agents of cacao black pod rot, underwent increases in genome sizes and gene numbers by different mechanisms.</title>
        <authorList>
            <person name="Ali S.S."/>
            <person name="Shao J."/>
            <person name="Lary D.J."/>
            <person name="Kronmiller B."/>
            <person name="Shen D."/>
            <person name="Strem M.D."/>
            <person name="Amoako-Attah I."/>
            <person name="Akrofi A.Y."/>
            <person name="Begoude B.A."/>
            <person name="Ten Hoopen G.M."/>
            <person name="Coulibaly K."/>
            <person name="Kebe B.I."/>
            <person name="Melnick R.L."/>
            <person name="Guiltinan M.J."/>
            <person name="Tyler B.M."/>
            <person name="Meinhardt L.W."/>
            <person name="Bailey B.A."/>
        </authorList>
    </citation>
    <scope>NUCLEOTIDE SEQUENCE [LARGE SCALE GENOMIC DNA]</scope>
    <source>
        <strain evidence="2">sbr112.9</strain>
    </source>
</reference>
<organism evidence="1 2">
    <name type="scientific">Phytophthora palmivora</name>
    <dbReference type="NCBI Taxonomy" id="4796"/>
    <lineage>
        <taxon>Eukaryota</taxon>
        <taxon>Sar</taxon>
        <taxon>Stramenopiles</taxon>
        <taxon>Oomycota</taxon>
        <taxon>Peronosporomycetes</taxon>
        <taxon>Peronosporales</taxon>
        <taxon>Peronosporaceae</taxon>
        <taxon>Phytophthora</taxon>
    </lineage>
</organism>
<name>A0A2P4WZA6_9STRA</name>
<sequence length="113" mass="13449">MEGSFNHHRAQVRAFLHRFNVWNLVDGTVVRPDLSRSGKMLEDYEARHTKHVFSNYAWNMKNLFHTTYSREQRKDSWLQEIHDTCLALATLDRVIGDDLTVDVTLMWYVHTEQ</sequence>
<keyword evidence="2" id="KW-1185">Reference proteome</keyword>
<protein>
    <submittedName>
        <fullName evidence="1">Uncharacterized protein</fullName>
    </submittedName>
</protein>
<comment type="caution">
    <text evidence="1">The sequence shown here is derived from an EMBL/GenBank/DDBJ whole genome shotgun (WGS) entry which is preliminary data.</text>
</comment>
<dbReference type="AlphaFoldDB" id="A0A2P4WZA6"/>
<evidence type="ECO:0000313" key="2">
    <source>
        <dbReference type="Proteomes" id="UP000237271"/>
    </source>
</evidence>
<dbReference type="EMBL" id="NCKW01020190">
    <property type="protein sequence ID" value="POM58628.1"/>
    <property type="molecule type" value="Genomic_DNA"/>
</dbReference>